<evidence type="ECO:0000256" key="3">
    <source>
        <dbReference type="ARBA" id="ARBA00022578"/>
    </source>
</evidence>
<dbReference type="GO" id="GO:0003677">
    <property type="term" value="F:DNA binding"/>
    <property type="evidence" value="ECO:0007669"/>
    <property type="project" value="UniProtKB-KW"/>
</dbReference>
<dbReference type="InterPro" id="IPR047959">
    <property type="entry name" value="Transpos_IS5"/>
</dbReference>
<dbReference type="KEGG" id="des:DSOUD_0756"/>
<dbReference type="GO" id="GO:0004803">
    <property type="term" value="F:transposase activity"/>
    <property type="evidence" value="ECO:0007669"/>
    <property type="project" value="InterPro"/>
</dbReference>
<dbReference type="EMBL" id="CP010802">
    <property type="protein sequence ID" value="ALC15556.1"/>
    <property type="molecule type" value="Genomic_DNA"/>
</dbReference>
<feature type="region of interest" description="Disordered" evidence="6">
    <location>
        <begin position="159"/>
        <end position="202"/>
    </location>
</feature>
<dbReference type="PATRIC" id="fig|1603606.3.peg.1146"/>
<dbReference type="Pfam" id="PF05598">
    <property type="entry name" value="DUF772"/>
    <property type="match status" value="1"/>
</dbReference>
<evidence type="ECO:0000256" key="2">
    <source>
        <dbReference type="ARBA" id="ARBA00010075"/>
    </source>
</evidence>
<dbReference type="KEGG" id="des:DSOUD_0769"/>
<evidence type="ECO:0000256" key="4">
    <source>
        <dbReference type="ARBA" id="ARBA00023125"/>
    </source>
</evidence>
<dbReference type="KEGG" id="des:DSOUD_1043"/>
<keyword evidence="5" id="KW-0233">DNA recombination</keyword>
<dbReference type="RefSeq" id="WP_053549738.1">
    <property type="nucleotide sequence ID" value="NZ_CP010802.1"/>
</dbReference>
<evidence type="ECO:0000256" key="6">
    <source>
        <dbReference type="SAM" id="MobiDB-lite"/>
    </source>
</evidence>
<evidence type="ECO:0000259" key="8">
    <source>
        <dbReference type="Pfam" id="PF05598"/>
    </source>
</evidence>
<dbReference type="EMBL" id="CP010802">
    <property type="protein sequence ID" value="ALC16991.1"/>
    <property type="molecule type" value="Genomic_DNA"/>
</dbReference>
<dbReference type="NCBIfam" id="NF033581">
    <property type="entry name" value="transpos_IS5_4"/>
    <property type="match status" value="1"/>
</dbReference>
<dbReference type="Proteomes" id="UP000057158">
    <property type="component" value="Chromosome"/>
</dbReference>
<gene>
    <name evidence="9" type="ORF">DSOUD_0756</name>
    <name evidence="10" type="ORF">DSOUD_0769</name>
    <name evidence="11" type="ORF">DSOUD_1043</name>
    <name evidence="12" type="ORF">DSOUD_2227</name>
</gene>
<evidence type="ECO:0000313" key="11">
    <source>
        <dbReference type="EMBL" id="ALC15829.1"/>
    </source>
</evidence>
<dbReference type="InterPro" id="IPR002559">
    <property type="entry name" value="Transposase_11"/>
</dbReference>
<keyword evidence="4" id="KW-0238">DNA-binding</keyword>
<evidence type="ECO:0000313" key="9">
    <source>
        <dbReference type="EMBL" id="ALC15544.1"/>
    </source>
</evidence>
<sequence length="359" mass="41183">MRGEDQNQQAMFSYVSPEARVPKDHPLRPIRIMVDSAFNDLAPLFREMYSHTGRPSIPPEQLLRASLLQVLYSIRSERMLVEQLDYNLLFRWFVGLSMDDKVWNHSTFSKNRERLMQFEVATAFFQATKGLAERAGLMSKDHFTVDGTLIEAWASMKSFRPKDDQDQDPPATGGRNPDVDFKGQKRKNDTHQSITDPDARLLKKGKGKESKLCYMGHALMENRNGMVVDSRLTLANGTAEWDAALEMVENLPGTNRVTVGADKGYDVPVFVDGLRERLATPHVARKDKGTAIDERTTRHEGYRVSQRIRKRVEEIFGWLKTVGCLRKTRHRGLDLVGWIFEFAMSAYNLTRMRNLIWST</sequence>
<dbReference type="OrthoDB" id="5526284at2"/>
<evidence type="ECO:0000256" key="5">
    <source>
        <dbReference type="ARBA" id="ARBA00023172"/>
    </source>
</evidence>
<comment type="function">
    <text evidence="1">Involved in the transposition of the insertion sequence IS5.</text>
</comment>
<reference evidence="9 13" key="1">
    <citation type="submission" date="2015-07" db="EMBL/GenBank/DDBJ databases">
        <title>Isolation and Genomic Characterization of a Novel Halophilic Metal-Reducing Deltaproteobacterium from the Deep Subsurface.</title>
        <authorList>
            <person name="Badalamenti J.P."/>
            <person name="Summers Z.M."/>
            <person name="Gralnick J.A."/>
            <person name="Bond D.R."/>
        </authorList>
    </citation>
    <scope>NUCLEOTIDE SEQUENCE [LARGE SCALE GENOMIC DNA]</scope>
    <source>
        <strain evidence="9 13">WTL</strain>
    </source>
</reference>
<keyword evidence="3" id="KW-0815">Transposition</keyword>
<organism evidence="9 13">
    <name type="scientific">Desulfuromonas soudanensis</name>
    <dbReference type="NCBI Taxonomy" id="1603606"/>
    <lineage>
        <taxon>Bacteria</taxon>
        <taxon>Pseudomonadati</taxon>
        <taxon>Thermodesulfobacteriota</taxon>
        <taxon>Desulfuromonadia</taxon>
        <taxon>Desulfuromonadales</taxon>
        <taxon>Desulfuromonadaceae</taxon>
        <taxon>Desulfuromonas</taxon>
    </lineage>
</organism>
<dbReference type="GO" id="GO:0006313">
    <property type="term" value="P:DNA transposition"/>
    <property type="evidence" value="ECO:0007669"/>
    <property type="project" value="InterPro"/>
</dbReference>
<feature type="domain" description="Transposase IS4-like" evidence="7">
    <location>
        <begin position="204"/>
        <end position="349"/>
    </location>
</feature>
<feature type="domain" description="Transposase InsH N-terminal" evidence="8">
    <location>
        <begin position="17"/>
        <end position="114"/>
    </location>
</feature>
<proteinExistence type="inferred from homology"/>
<dbReference type="PANTHER" id="PTHR35604">
    <property type="entry name" value="TRANSPOSASE INSH FOR INSERTION SEQUENCE ELEMENT IS5A-RELATED"/>
    <property type="match status" value="1"/>
</dbReference>
<accession>A0A0M5IYJ4</accession>
<evidence type="ECO:0000313" key="12">
    <source>
        <dbReference type="EMBL" id="ALC16991.1"/>
    </source>
</evidence>
<dbReference type="AlphaFoldDB" id="A0A0M5IYJ4"/>
<evidence type="ECO:0000313" key="13">
    <source>
        <dbReference type="Proteomes" id="UP000057158"/>
    </source>
</evidence>
<comment type="similarity">
    <text evidence="2">Belongs to the transposase 11 family.</text>
</comment>
<dbReference type="EMBL" id="CP010802">
    <property type="protein sequence ID" value="ALC15829.1"/>
    <property type="molecule type" value="Genomic_DNA"/>
</dbReference>
<dbReference type="PANTHER" id="PTHR35604:SF2">
    <property type="entry name" value="TRANSPOSASE INSH FOR INSERTION SEQUENCE ELEMENT IS5A-RELATED"/>
    <property type="match status" value="1"/>
</dbReference>
<dbReference type="EMBL" id="CP010802">
    <property type="protein sequence ID" value="ALC15544.1"/>
    <property type="molecule type" value="Genomic_DNA"/>
</dbReference>
<dbReference type="KEGG" id="des:DSOUD_2227"/>
<evidence type="ECO:0000259" key="7">
    <source>
        <dbReference type="Pfam" id="PF01609"/>
    </source>
</evidence>
<dbReference type="Pfam" id="PF01609">
    <property type="entry name" value="DDE_Tnp_1"/>
    <property type="match status" value="1"/>
</dbReference>
<dbReference type="InterPro" id="IPR008490">
    <property type="entry name" value="Transposase_InsH_N"/>
</dbReference>
<feature type="compositionally biased region" description="Basic and acidic residues" evidence="6">
    <location>
        <begin position="177"/>
        <end position="190"/>
    </location>
</feature>
<name>A0A0M5IYJ4_9BACT</name>
<keyword evidence="13" id="KW-1185">Reference proteome</keyword>
<evidence type="ECO:0000313" key="10">
    <source>
        <dbReference type="EMBL" id="ALC15556.1"/>
    </source>
</evidence>
<protein>
    <submittedName>
        <fullName evidence="9 11">Transposase</fullName>
    </submittedName>
</protein>
<evidence type="ECO:0000256" key="1">
    <source>
        <dbReference type="ARBA" id="ARBA00003544"/>
    </source>
</evidence>